<dbReference type="InterPro" id="IPR014756">
    <property type="entry name" value="Ig_E-set"/>
</dbReference>
<reference evidence="3" key="1">
    <citation type="journal article" date="2013" name="New Phytol.">
        <title>Comparative genomic and transcriptomic analyses reveal the hemibiotrophic stage shift of Colletotrichum fungi.</title>
        <authorList>
            <person name="Gan P."/>
            <person name="Ikeda K."/>
            <person name="Irieda H."/>
            <person name="Narusaka M."/>
            <person name="O'Connell R.J."/>
            <person name="Narusaka Y."/>
            <person name="Takano Y."/>
            <person name="Kubo Y."/>
            <person name="Shirasu K."/>
        </authorList>
    </citation>
    <scope>NUCLEOTIDE SEQUENCE [LARGE SCALE GENOMIC DNA]</scope>
    <source>
        <strain evidence="3">104-T / ATCC 96160 / CBS 514.97 / LARS 414 / MAFF 240422</strain>
    </source>
</reference>
<proteinExistence type="predicted"/>
<evidence type="ECO:0000259" key="1">
    <source>
        <dbReference type="Pfam" id="PF00339"/>
    </source>
</evidence>
<dbReference type="InterPro" id="IPR011021">
    <property type="entry name" value="Arrestin-like_N"/>
</dbReference>
<gene>
    <name evidence="2" type="ORF">Cob_v012951</name>
</gene>
<organism evidence="2 3">
    <name type="scientific">Colletotrichum orbiculare (strain 104-T / ATCC 96160 / CBS 514.97 / LARS 414 / MAFF 240422)</name>
    <name type="common">Cucumber anthracnose fungus</name>
    <name type="synonym">Colletotrichum lagenarium</name>
    <dbReference type="NCBI Taxonomy" id="1213857"/>
    <lineage>
        <taxon>Eukaryota</taxon>
        <taxon>Fungi</taxon>
        <taxon>Dikarya</taxon>
        <taxon>Ascomycota</taxon>
        <taxon>Pezizomycotina</taxon>
        <taxon>Sordariomycetes</taxon>
        <taxon>Hypocreomycetidae</taxon>
        <taxon>Glomerellales</taxon>
        <taxon>Glomerellaceae</taxon>
        <taxon>Colletotrichum</taxon>
        <taxon>Colletotrichum orbiculare species complex</taxon>
    </lineage>
</organism>
<dbReference type="Gene3D" id="2.60.40.640">
    <property type="match status" value="1"/>
</dbReference>
<dbReference type="InterPro" id="IPR014752">
    <property type="entry name" value="Arrestin-like_C"/>
</dbReference>
<evidence type="ECO:0000313" key="3">
    <source>
        <dbReference type="Proteomes" id="UP000014480"/>
    </source>
</evidence>
<dbReference type="Proteomes" id="UP000014480">
    <property type="component" value="Unassembled WGS sequence"/>
</dbReference>
<name>A0A484F9L8_COLOR</name>
<dbReference type="PANTHER" id="PTHR31904">
    <property type="entry name" value="BYPASS OF STOP CODON PROTEIN 5-RELATED"/>
    <property type="match status" value="1"/>
</dbReference>
<dbReference type="SUPFAM" id="SSF81296">
    <property type="entry name" value="E set domains"/>
    <property type="match status" value="1"/>
</dbReference>
<dbReference type="EMBL" id="AMCV02000058">
    <property type="protein sequence ID" value="TDZ14106.1"/>
    <property type="molecule type" value="Genomic_DNA"/>
</dbReference>
<reference evidence="3" key="2">
    <citation type="journal article" date="2019" name="Mol. Plant Microbe Interact.">
        <title>Genome sequence resources for four phytopathogenic fungi from the Colletotrichum orbiculare species complex.</title>
        <authorList>
            <person name="Gan P."/>
            <person name="Tsushima A."/>
            <person name="Narusaka M."/>
            <person name="Narusaka Y."/>
            <person name="Takano Y."/>
            <person name="Kubo Y."/>
            <person name="Shirasu K."/>
        </authorList>
    </citation>
    <scope>GENOME REANNOTATION</scope>
    <source>
        <strain evidence="3">104-T / ATCC 96160 / CBS 514.97 / LARS 414 / MAFF 240422</strain>
    </source>
</reference>
<dbReference type="STRING" id="1213857.A0A484F9L8"/>
<accession>A0A484F9L8</accession>
<evidence type="ECO:0000313" key="2">
    <source>
        <dbReference type="EMBL" id="TDZ14106.1"/>
    </source>
</evidence>
<dbReference type="AlphaFoldDB" id="A0A484F9L8"/>
<dbReference type="PANTHER" id="PTHR31904:SF1">
    <property type="entry name" value="BYPASS OF STOP CODON PROTEIN 5-RELATED"/>
    <property type="match status" value="1"/>
</dbReference>
<feature type="domain" description="Arrestin-like N-terminal" evidence="1">
    <location>
        <begin position="11"/>
        <end position="101"/>
    </location>
</feature>
<dbReference type="Pfam" id="PF00339">
    <property type="entry name" value="Arrestin_N"/>
    <property type="match status" value="1"/>
</dbReference>
<dbReference type="InterPro" id="IPR039634">
    <property type="entry name" value="Bul1-like"/>
</dbReference>
<sequence>MQVTVDIEDHYKSKIYNSGSVITGSVSISSETNIAIKSIRIKLVGTAYTRVEMLPTTKITKSVFLNLDMPLHEASYPTERMLKADKTHCVAFNFILPRQLPRDACNKSTGHGQIQQLHMRLPPTVGNWERDDLSPSMTRVEYEIVAQVAPGRDANSPETTEARIPLKVLPDFPEDPPLQITDRDGRYAMTKTKFIRRSWLQTKRDWISVTATQPNSLRLSSGGNQALDNEHSALIDILVSCALTSAAPEAEIEHLAIEAFTWFGGVPMHTLPELGEPRDASGTRHELKFSTAIKLPLTALGEVKWEAGGHDSSRQTWKATVRIPIRLPTTQKMFLPTFYSCFVARTYALHVPVCVSGVKVHLTLPLQVTVDSPSSNLRGMAPAELPTFDAALSWG</sequence>
<keyword evidence="3" id="KW-1185">Reference proteome</keyword>
<protein>
    <recommendedName>
        <fullName evidence="1">Arrestin-like N-terminal domain-containing protein</fullName>
    </recommendedName>
</protein>
<dbReference type="OrthoDB" id="2283785at2759"/>
<comment type="caution">
    <text evidence="2">The sequence shown here is derived from an EMBL/GenBank/DDBJ whole genome shotgun (WGS) entry which is preliminary data.</text>
</comment>